<evidence type="ECO:0000256" key="3">
    <source>
        <dbReference type="ARBA" id="ARBA00022598"/>
    </source>
</evidence>
<dbReference type="GO" id="GO:0009236">
    <property type="term" value="P:cobalamin biosynthetic process"/>
    <property type="evidence" value="ECO:0007669"/>
    <property type="project" value="UniProtKB-UniRule"/>
</dbReference>
<keyword evidence="5 8" id="KW-0067">ATP-binding</keyword>
<reference evidence="11" key="1">
    <citation type="journal article" date="2020" name="mSystems">
        <title>Genome- and Community-Level Interaction Insights into Carbon Utilization and Element Cycling Functions of Hydrothermarchaeota in Hydrothermal Sediment.</title>
        <authorList>
            <person name="Zhou Z."/>
            <person name="Liu Y."/>
            <person name="Xu W."/>
            <person name="Pan J."/>
            <person name="Luo Z.H."/>
            <person name="Li M."/>
        </authorList>
    </citation>
    <scope>NUCLEOTIDE SEQUENCE [LARGE SCALE GENOMIC DNA]</scope>
    <source>
        <strain evidence="11">SpSt-902</strain>
    </source>
</reference>
<sequence length="476" mass="52908">MLHRLGLRSRVMADRYGVVVSGLHSGSGKTLVTLALLRGLQERGRAVRPFKCGPDFIDPRFHEWISGRTSVNLDPYFLTGEGLGNLFDRMTRGFSGGVAEGVMGFYDGLARGTSTYDVARTLNLPVILTVYAKGMADTLASIVRGVHDFRPDSNIRGIIAVQTGSARHVSILAKALEEEGLPPLLGVLPRHESFRLPERHLGLVDVREREGEVGNAGLTEELSRAVSDWKWENILDFFNPTLSGMIPPDETVSLPGTQLHAKAGHHVRLGVAWDKSFRFYYPENWAELEKRGVGIVPFSPMEDREIPSGLDGIYLGGGYPELFAEELAGNRSFLESIRRFYQDGGFIYAECGGMLYLTQGLSTRPDLDWAGILPCRFRMNGNLRRLGYVSATPVQGEAWSSDLSPIRGHFFHYSELVFDAEKDRLPPAFLVDGQPEGFQSKKALASYLHLYFSSNPGFVDAFVRQLSIKKRDPDRP</sequence>
<comment type="caution">
    <text evidence="11">The sequence shown here is derived from an EMBL/GenBank/DDBJ whole genome shotgun (WGS) entry which is preliminary data.</text>
</comment>
<keyword evidence="3 8" id="KW-0436">Ligase</keyword>
<keyword evidence="7 8" id="KW-0315">Glutamine amidotransferase</keyword>
<dbReference type="CDD" id="cd03130">
    <property type="entry name" value="GATase1_CobB"/>
    <property type="match status" value="1"/>
</dbReference>
<comment type="miscellaneous">
    <text evidence="8">The a and c carboxylates of cobyrinate are activated for nucleophilic attack via formation of a phosphorylated intermediate by ATP. CbiA catalyzes first the amidation of the c-carboxylate, and then that of the a-carboxylate.</text>
</comment>
<dbReference type="SUPFAM" id="SSF52317">
    <property type="entry name" value="Class I glutamine amidotransferase-like"/>
    <property type="match status" value="1"/>
</dbReference>
<keyword evidence="6 8" id="KW-0460">Magnesium</keyword>
<dbReference type="InterPro" id="IPR004484">
    <property type="entry name" value="CbiA/CobB_synth"/>
</dbReference>
<dbReference type="Gene3D" id="3.40.50.300">
    <property type="entry name" value="P-loop containing nucleotide triphosphate hydrolases"/>
    <property type="match status" value="2"/>
</dbReference>
<comment type="similarity">
    <text evidence="8">Belongs to the CobB/CbiA family.</text>
</comment>
<feature type="site" description="Increases nucleophilicity of active site Cys" evidence="8">
    <location>
        <position position="449"/>
    </location>
</feature>
<comment type="function">
    <text evidence="8">Catalyzes the ATP-dependent amidation of the two carboxylate groups at positions a and c of cobyrinate, using either L-glutamine or ammonia as the nitrogen source.</text>
</comment>
<organism evidence="11">
    <name type="scientific">Leptospirillum ferriphilum</name>
    <dbReference type="NCBI Taxonomy" id="178606"/>
    <lineage>
        <taxon>Bacteria</taxon>
        <taxon>Pseudomonadati</taxon>
        <taxon>Nitrospirota</taxon>
        <taxon>Nitrospiria</taxon>
        <taxon>Nitrospirales</taxon>
        <taxon>Nitrospiraceae</taxon>
        <taxon>Leptospirillum</taxon>
    </lineage>
</organism>
<evidence type="ECO:0000256" key="5">
    <source>
        <dbReference type="ARBA" id="ARBA00022840"/>
    </source>
</evidence>
<comment type="catalytic activity">
    <reaction evidence="8">
        <text>cob(II)yrinate + 2 L-glutamine + 2 ATP + 2 H2O = cob(II)yrinate a,c diamide + 2 L-glutamate + 2 ADP + 2 phosphate + 2 H(+)</text>
        <dbReference type="Rhea" id="RHEA:26289"/>
        <dbReference type="ChEBI" id="CHEBI:15377"/>
        <dbReference type="ChEBI" id="CHEBI:15378"/>
        <dbReference type="ChEBI" id="CHEBI:29985"/>
        <dbReference type="ChEBI" id="CHEBI:30616"/>
        <dbReference type="ChEBI" id="CHEBI:43474"/>
        <dbReference type="ChEBI" id="CHEBI:58359"/>
        <dbReference type="ChEBI" id="CHEBI:58537"/>
        <dbReference type="ChEBI" id="CHEBI:58894"/>
        <dbReference type="ChEBI" id="CHEBI:456216"/>
        <dbReference type="EC" id="6.3.5.11"/>
    </reaction>
</comment>
<evidence type="ECO:0000256" key="6">
    <source>
        <dbReference type="ARBA" id="ARBA00022842"/>
    </source>
</evidence>
<dbReference type="InterPro" id="IPR029062">
    <property type="entry name" value="Class_I_gatase-like"/>
</dbReference>
<comment type="pathway">
    <text evidence="8">Cofactor biosynthesis; adenosylcobalamin biosynthesis; cob(II)yrinate a,c-diamide from sirohydrochlorin (anaerobic route): step 10/10.</text>
</comment>
<evidence type="ECO:0000313" key="11">
    <source>
        <dbReference type="EMBL" id="HFT92746.1"/>
    </source>
</evidence>
<evidence type="ECO:0000259" key="9">
    <source>
        <dbReference type="Pfam" id="PF01656"/>
    </source>
</evidence>
<feature type="domain" description="CobB/CobQ-like glutamine amidotransferase" evidence="10">
    <location>
        <begin position="270"/>
        <end position="455"/>
    </location>
</feature>
<evidence type="ECO:0000256" key="1">
    <source>
        <dbReference type="ARBA" id="ARBA00001946"/>
    </source>
</evidence>
<protein>
    <recommendedName>
        <fullName evidence="8">Cobyrinate a,c-diamide synthase</fullName>
        <ecNumber evidence="8">6.3.5.11</ecNumber>
    </recommendedName>
    <alternativeName>
        <fullName evidence="8">Cobyrinic acid a,c-diamide synthetase</fullName>
    </alternativeName>
</protein>
<dbReference type="Gene3D" id="3.40.50.880">
    <property type="match status" value="1"/>
</dbReference>
<dbReference type="InterPro" id="IPR027417">
    <property type="entry name" value="P-loop_NTPase"/>
</dbReference>
<dbReference type="InterPro" id="IPR002586">
    <property type="entry name" value="CobQ/CobB/MinD/ParA_Nub-bd_dom"/>
</dbReference>
<evidence type="ECO:0000256" key="8">
    <source>
        <dbReference type="HAMAP-Rule" id="MF_00027"/>
    </source>
</evidence>
<evidence type="ECO:0000256" key="7">
    <source>
        <dbReference type="ARBA" id="ARBA00022962"/>
    </source>
</evidence>
<dbReference type="EC" id="6.3.5.11" evidence="8"/>
<comment type="domain">
    <text evidence="8">Comprises of two domains. The C-terminal domain contains the binding site for glutamine and catalyzes the hydrolysis of this substrate to glutamate and ammonia. The N-terminal domain is anticipated to bind ATP and cobyrinate and catalyzes the ultimate synthesis of the diamide product. The ammonia produced via the glutaminase domain is probably translocated to the adjacent domain via a molecular tunnel, where it reacts with an activated intermediate.</text>
</comment>
<dbReference type="NCBIfam" id="TIGR00379">
    <property type="entry name" value="cobB"/>
    <property type="match status" value="1"/>
</dbReference>
<dbReference type="PANTHER" id="PTHR43873">
    <property type="entry name" value="COBYRINATE A,C-DIAMIDE SYNTHASE"/>
    <property type="match status" value="1"/>
</dbReference>
<dbReference type="HAMAP" id="MF_00027">
    <property type="entry name" value="CobB_CbiA"/>
    <property type="match status" value="1"/>
</dbReference>
<dbReference type="UniPathway" id="UPA00148">
    <property type="reaction ID" value="UER00231"/>
</dbReference>
<dbReference type="GO" id="GO:0042242">
    <property type="term" value="F:cobyrinic acid a,c-diamide synthase activity"/>
    <property type="evidence" value="ECO:0007669"/>
    <property type="project" value="UniProtKB-UniRule"/>
</dbReference>
<keyword evidence="4 8" id="KW-0547">Nucleotide-binding</keyword>
<dbReference type="EMBL" id="DTMM01000040">
    <property type="protein sequence ID" value="HFT92746.1"/>
    <property type="molecule type" value="Genomic_DNA"/>
</dbReference>
<dbReference type="SUPFAM" id="SSF52540">
    <property type="entry name" value="P-loop containing nucleoside triphosphate hydrolases"/>
    <property type="match status" value="1"/>
</dbReference>
<evidence type="ECO:0000256" key="4">
    <source>
        <dbReference type="ARBA" id="ARBA00022741"/>
    </source>
</evidence>
<accession>A0A7C3LRR0</accession>
<dbReference type="AlphaFoldDB" id="A0A7C3LRR0"/>
<dbReference type="CDD" id="cd05388">
    <property type="entry name" value="CobB_N"/>
    <property type="match status" value="1"/>
</dbReference>
<dbReference type="Pfam" id="PF07685">
    <property type="entry name" value="GATase_3"/>
    <property type="match status" value="1"/>
</dbReference>
<evidence type="ECO:0000259" key="10">
    <source>
        <dbReference type="Pfam" id="PF07685"/>
    </source>
</evidence>
<evidence type="ECO:0000256" key="2">
    <source>
        <dbReference type="ARBA" id="ARBA00022573"/>
    </source>
</evidence>
<proteinExistence type="inferred from homology"/>
<dbReference type="PROSITE" id="PS51274">
    <property type="entry name" value="GATASE_COBBQ"/>
    <property type="match status" value="1"/>
</dbReference>
<comment type="cofactor">
    <cofactor evidence="1 8">
        <name>Mg(2+)</name>
        <dbReference type="ChEBI" id="CHEBI:18420"/>
    </cofactor>
</comment>
<dbReference type="NCBIfam" id="NF002204">
    <property type="entry name" value="PRK01077.1"/>
    <property type="match status" value="1"/>
</dbReference>
<dbReference type="GO" id="GO:0005524">
    <property type="term" value="F:ATP binding"/>
    <property type="evidence" value="ECO:0007669"/>
    <property type="project" value="UniProtKB-UniRule"/>
</dbReference>
<feature type="active site" description="Nucleophile" evidence="8">
    <location>
        <position position="351"/>
    </location>
</feature>
<dbReference type="PANTHER" id="PTHR43873:SF1">
    <property type="entry name" value="COBYRINATE A,C-DIAMIDE SYNTHASE"/>
    <property type="match status" value="1"/>
</dbReference>
<feature type="domain" description="CobQ/CobB/MinD/ParA nucleotide binding" evidence="9">
    <location>
        <begin position="19"/>
        <end position="201"/>
    </location>
</feature>
<keyword evidence="2 8" id="KW-0169">Cobalamin biosynthesis</keyword>
<dbReference type="Pfam" id="PF01656">
    <property type="entry name" value="CbiA"/>
    <property type="match status" value="1"/>
</dbReference>
<gene>
    <name evidence="8" type="primary">cbiA</name>
    <name evidence="11" type="ORF">ENX03_02170</name>
</gene>
<dbReference type="InterPro" id="IPR011698">
    <property type="entry name" value="GATase_3"/>
</dbReference>
<name>A0A7C3LRR0_9BACT</name>